<protein>
    <submittedName>
        <fullName evidence="1">HPF/RaiA family ribosome-associated protein</fullName>
    </submittedName>
</protein>
<dbReference type="SUPFAM" id="SSF69754">
    <property type="entry name" value="Ribosome binding protein Y (YfiA homologue)"/>
    <property type="match status" value="1"/>
</dbReference>
<evidence type="ECO:0000313" key="1">
    <source>
        <dbReference type="EMBL" id="HGQ86107.1"/>
    </source>
</evidence>
<dbReference type="AlphaFoldDB" id="A0A7C4P0V0"/>
<dbReference type="EMBL" id="DSZN01000109">
    <property type="protein sequence ID" value="HGQ86107.1"/>
    <property type="molecule type" value="Genomic_DNA"/>
</dbReference>
<name>A0A7C4P0V0_9BACT</name>
<dbReference type="InterPro" id="IPR036567">
    <property type="entry name" value="RHF-like"/>
</dbReference>
<gene>
    <name evidence="1" type="ORF">ENT66_07380</name>
</gene>
<sequence>MIEFNFTFKGMDSSEAIKNYAEKKFRKFRKIF</sequence>
<accession>A0A7C4P0V0</accession>
<comment type="caution">
    <text evidence="1">The sequence shown here is derived from an EMBL/GenBank/DDBJ whole genome shotgun (WGS) entry which is preliminary data.</text>
</comment>
<reference evidence="1" key="1">
    <citation type="journal article" date="2020" name="mSystems">
        <title>Genome- and Community-Level Interaction Insights into Carbon Utilization and Element Cycling Functions of Hydrothermarchaeota in Hydrothermal Sediment.</title>
        <authorList>
            <person name="Zhou Z."/>
            <person name="Liu Y."/>
            <person name="Xu W."/>
            <person name="Pan J."/>
            <person name="Luo Z.H."/>
            <person name="Li M."/>
        </authorList>
    </citation>
    <scope>NUCLEOTIDE SEQUENCE [LARGE SCALE GENOMIC DNA]</scope>
    <source>
        <strain evidence="1">SpSt-6</strain>
    </source>
</reference>
<proteinExistence type="predicted"/>
<organism evidence="1">
    <name type="scientific">Thermodesulfobacterium geofontis</name>
    <dbReference type="NCBI Taxonomy" id="1295609"/>
    <lineage>
        <taxon>Bacteria</taxon>
        <taxon>Pseudomonadati</taxon>
        <taxon>Thermodesulfobacteriota</taxon>
        <taxon>Thermodesulfobacteria</taxon>
        <taxon>Thermodesulfobacteriales</taxon>
        <taxon>Thermodesulfobacteriaceae</taxon>
        <taxon>Thermodesulfobacterium</taxon>
    </lineage>
</organism>